<gene>
    <name evidence="1" type="ORF">EZS27_039744</name>
</gene>
<dbReference type="AlphaFoldDB" id="A0A5J4PGG1"/>
<comment type="caution">
    <text evidence="1">The sequence shown here is derived from an EMBL/GenBank/DDBJ whole genome shotgun (WGS) entry which is preliminary data.</text>
</comment>
<reference evidence="1" key="1">
    <citation type="submission" date="2019-03" db="EMBL/GenBank/DDBJ databases">
        <title>Single cell metagenomics reveals metabolic interactions within the superorganism composed of flagellate Streblomastix strix and complex community of Bacteroidetes bacteria on its surface.</title>
        <authorList>
            <person name="Treitli S.C."/>
            <person name="Kolisko M."/>
            <person name="Husnik F."/>
            <person name="Keeling P."/>
            <person name="Hampl V."/>
        </authorList>
    </citation>
    <scope>NUCLEOTIDE SEQUENCE</scope>
    <source>
        <strain evidence="1">STM</strain>
    </source>
</reference>
<accession>A0A5J4PGG1</accession>
<dbReference type="InterPro" id="IPR002481">
    <property type="entry name" value="FUR"/>
</dbReference>
<dbReference type="Pfam" id="PF01475">
    <property type="entry name" value="FUR"/>
    <property type="match status" value="1"/>
</dbReference>
<proteinExistence type="predicted"/>
<dbReference type="SUPFAM" id="SSF46785">
    <property type="entry name" value="Winged helix' DNA-binding domain"/>
    <property type="match status" value="1"/>
</dbReference>
<dbReference type="GO" id="GO:0000976">
    <property type="term" value="F:transcription cis-regulatory region binding"/>
    <property type="evidence" value="ECO:0007669"/>
    <property type="project" value="TreeGrafter"/>
</dbReference>
<name>A0A5J4PGG1_9ZZZZ</name>
<organism evidence="1">
    <name type="scientific">termite gut metagenome</name>
    <dbReference type="NCBI Taxonomy" id="433724"/>
    <lineage>
        <taxon>unclassified sequences</taxon>
        <taxon>metagenomes</taxon>
        <taxon>organismal metagenomes</taxon>
    </lineage>
</organism>
<dbReference type="PANTHER" id="PTHR33202">
    <property type="entry name" value="ZINC UPTAKE REGULATION PROTEIN"/>
    <property type="match status" value="1"/>
</dbReference>
<sequence>MDKQKRNTKTKQMIMEVLSNSLSALCHEDIERLLAEKMDRVTIYRILQGFCEDGKIHKISGENGKMYYALCRCSSAGNHSDNHLHFHCIKCETVLCIDDPIVTPALSRGYSTSNIACLILGYCPNCQPRAGS</sequence>
<dbReference type="GO" id="GO:0045892">
    <property type="term" value="P:negative regulation of DNA-templated transcription"/>
    <property type="evidence" value="ECO:0007669"/>
    <property type="project" value="TreeGrafter"/>
</dbReference>
<dbReference type="GO" id="GO:1900376">
    <property type="term" value="P:regulation of secondary metabolite biosynthetic process"/>
    <property type="evidence" value="ECO:0007669"/>
    <property type="project" value="TreeGrafter"/>
</dbReference>
<dbReference type="EMBL" id="SNRY01008392">
    <property type="protein sequence ID" value="KAA6308626.1"/>
    <property type="molecule type" value="Genomic_DNA"/>
</dbReference>
<dbReference type="InterPro" id="IPR036388">
    <property type="entry name" value="WH-like_DNA-bd_sf"/>
</dbReference>
<evidence type="ECO:0000313" key="1">
    <source>
        <dbReference type="EMBL" id="KAA6308626.1"/>
    </source>
</evidence>
<evidence type="ECO:0008006" key="2">
    <source>
        <dbReference type="Google" id="ProtNLM"/>
    </source>
</evidence>
<dbReference type="InterPro" id="IPR036390">
    <property type="entry name" value="WH_DNA-bd_sf"/>
</dbReference>
<dbReference type="GO" id="GO:0008270">
    <property type="term" value="F:zinc ion binding"/>
    <property type="evidence" value="ECO:0007669"/>
    <property type="project" value="TreeGrafter"/>
</dbReference>
<protein>
    <recommendedName>
        <fullName evidence="2">Zinc uptake regulation protein</fullName>
    </recommendedName>
</protein>
<dbReference type="Gene3D" id="1.10.10.10">
    <property type="entry name" value="Winged helix-like DNA-binding domain superfamily/Winged helix DNA-binding domain"/>
    <property type="match status" value="1"/>
</dbReference>
<dbReference type="PANTHER" id="PTHR33202:SF22">
    <property type="entry name" value="HYDROGEN PEROXIDE SENSITIVE REPRESSOR"/>
    <property type="match status" value="1"/>
</dbReference>
<dbReference type="GO" id="GO:0003700">
    <property type="term" value="F:DNA-binding transcription factor activity"/>
    <property type="evidence" value="ECO:0007669"/>
    <property type="project" value="InterPro"/>
</dbReference>